<organism evidence="2 3">
    <name type="scientific">Chryseolinea soli</name>
    <dbReference type="NCBI Taxonomy" id="2321403"/>
    <lineage>
        <taxon>Bacteria</taxon>
        <taxon>Pseudomonadati</taxon>
        <taxon>Bacteroidota</taxon>
        <taxon>Cytophagia</taxon>
        <taxon>Cytophagales</taxon>
        <taxon>Fulvivirgaceae</taxon>
        <taxon>Chryseolinea</taxon>
    </lineage>
</organism>
<dbReference type="EMBL" id="CP032382">
    <property type="protein sequence ID" value="AYB35158.1"/>
    <property type="molecule type" value="Genomic_DNA"/>
</dbReference>
<dbReference type="AlphaFoldDB" id="A0A385T1Z6"/>
<evidence type="ECO:0000313" key="3">
    <source>
        <dbReference type="Proteomes" id="UP000266183"/>
    </source>
</evidence>
<reference evidence="3" key="1">
    <citation type="submission" date="2018-09" db="EMBL/GenBank/DDBJ databases">
        <title>Chryseolinea sp. KIS68-18 isolated from soil.</title>
        <authorList>
            <person name="Weon H.-Y."/>
            <person name="Kwon S.-W."/>
            <person name="Lee S.A."/>
        </authorList>
    </citation>
    <scope>NUCLEOTIDE SEQUENCE [LARGE SCALE GENOMIC DNA]</scope>
    <source>
        <strain evidence="3">KIS68-18</strain>
    </source>
</reference>
<evidence type="ECO:0000259" key="1">
    <source>
        <dbReference type="Pfam" id="PF18599"/>
    </source>
</evidence>
<evidence type="ECO:0000313" key="2">
    <source>
        <dbReference type="EMBL" id="AYB35158.1"/>
    </source>
</evidence>
<dbReference type="PROSITE" id="PS51257">
    <property type="entry name" value="PROKAR_LIPOPROTEIN"/>
    <property type="match status" value="1"/>
</dbReference>
<sequence length="296" mass="32534">MLSLKSFAMNTPYFISLLPLVLALSSCGKIEPNTVATAPPFLPNAPAKTEEAIRKDFPGAIPGHEFSDSLIHYLQKKYKIEPDKILLGASTCVDDIIYTKNFHFHPEIKGPFHLGGLAGLPFTGISGLDAFAHHIPDSGTLVLLVEPHIGYSEKKGWGFVLRHEQPEASSCCGALMGTLGKLQAGTLKADLSEDDYQGGKIAELALRYKSEILDAEIPIIELTRITSLSAEKQISAHVLDVSLEHAKYIVIITGVIINTDFSFTDYQYMDHIQIYDVRKKSFVEDLRNPQGLTSAH</sequence>
<gene>
    <name evidence="2" type="ORF">D4L85_33265</name>
</gene>
<dbReference type="PANTHER" id="PTHR38016:SF1">
    <property type="entry name" value="LIMITING CO2-INDUCIBLE PROTEIN B_C BETA CARBONYIC ANHYDRASE DOMAIN-CONTAINING PROTEIN"/>
    <property type="match status" value="1"/>
</dbReference>
<dbReference type="PANTHER" id="PTHR38016">
    <property type="entry name" value="UNNAMED PRODUCT"/>
    <property type="match status" value="1"/>
</dbReference>
<feature type="domain" description="Limiting CO2-inducible protein B/C beta carbonyic anhydrase" evidence="1">
    <location>
        <begin position="70"/>
        <end position="275"/>
    </location>
</feature>
<dbReference type="InterPro" id="IPR040703">
    <property type="entry name" value="LCIB/C_CA"/>
</dbReference>
<keyword evidence="3" id="KW-1185">Reference proteome</keyword>
<accession>A0A385T1Z6</accession>
<dbReference type="Pfam" id="PF18599">
    <property type="entry name" value="LCIB_C_CA"/>
    <property type="match status" value="1"/>
</dbReference>
<dbReference type="KEGG" id="chk:D4L85_33265"/>
<proteinExistence type="predicted"/>
<protein>
    <recommendedName>
        <fullName evidence="1">Limiting CO2-inducible protein B/C beta carbonyic anhydrase domain-containing protein</fullName>
    </recommendedName>
</protein>
<dbReference type="Proteomes" id="UP000266183">
    <property type="component" value="Chromosome"/>
</dbReference>
<name>A0A385T1Z6_9BACT</name>